<organism evidence="2 3">
    <name type="scientific">Colletotrichum kahawae</name>
    <name type="common">Coffee berry disease fungus</name>
    <dbReference type="NCBI Taxonomy" id="34407"/>
    <lineage>
        <taxon>Eukaryota</taxon>
        <taxon>Fungi</taxon>
        <taxon>Dikarya</taxon>
        <taxon>Ascomycota</taxon>
        <taxon>Pezizomycotina</taxon>
        <taxon>Sordariomycetes</taxon>
        <taxon>Hypocreomycetidae</taxon>
        <taxon>Glomerellales</taxon>
        <taxon>Glomerellaceae</taxon>
        <taxon>Colletotrichum</taxon>
        <taxon>Colletotrichum gloeosporioides species complex</taxon>
    </lineage>
</organism>
<sequence length="115" mass="12710">MADIFPFIDETLDWCSHYVNRIETLQAMEVAASNDQQLLAQIASVKKQYMDHLAALVAATDMVLKTYTSQRGADAARSASNDTAFYTDADADADQSRTRAPSESESEYFSATEEV</sequence>
<gene>
    <name evidence="2" type="ORF">CKAH01_15907</name>
</gene>
<protein>
    <submittedName>
        <fullName evidence="2">Uncharacterized protein</fullName>
    </submittedName>
</protein>
<proteinExistence type="predicted"/>
<comment type="caution">
    <text evidence="2">The sequence shown here is derived from an EMBL/GenBank/DDBJ whole genome shotgun (WGS) entry which is preliminary data.</text>
</comment>
<accession>A0AAE0D7Q2</accession>
<evidence type="ECO:0000313" key="3">
    <source>
        <dbReference type="Proteomes" id="UP001281614"/>
    </source>
</evidence>
<dbReference type="AlphaFoldDB" id="A0AAE0D7Q2"/>
<evidence type="ECO:0000313" key="2">
    <source>
        <dbReference type="EMBL" id="KAK2763627.1"/>
    </source>
</evidence>
<dbReference type="Proteomes" id="UP001281614">
    <property type="component" value="Unassembled WGS sequence"/>
</dbReference>
<dbReference type="EMBL" id="VYYT01000142">
    <property type="protein sequence ID" value="KAK2763627.1"/>
    <property type="molecule type" value="Genomic_DNA"/>
</dbReference>
<name>A0AAE0D7Q2_COLKA</name>
<evidence type="ECO:0000256" key="1">
    <source>
        <dbReference type="SAM" id="MobiDB-lite"/>
    </source>
</evidence>
<feature type="region of interest" description="Disordered" evidence="1">
    <location>
        <begin position="84"/>
        <end position="115"/>
    </location>
</feature>
<keyword evidence="3" id="KW-1185">Reference proteome</keyword>
<reference evidence="2" key="1">
    <citation type="submission" date="2023-02" db="EMBL/GenBank/DDBJ databases">
        <title>Colletotrichum kahawae CIFC_Que2 genome sequencing and assembly.</title>
        <authorList>
            <person name="Baroncelli R."/>
        </authorList>
    </citation>
    <scope>NUCLEOTIDE SEQUENCE</scope>
    <source>
        <strain evidence="2">CIFC_Que2</strain>
    </source>
</reference>